<reference evidence="1" key="1">
    <citation type="submission" date="2021-04" db="EMBL/GenBank/DDBJ databases">
        <title>Genome sequence of Woronichinia naegeliana from Washington state freshwater lake bloom.</title>
        <authorList>
            <person name="Dreher T.W."/>
        </authorList>
    </citation>
    <scope>NUCLEOTIDE SEQUENCE</scope>
    <source>
        <strain evidence="1">WA131</strain>
    </source>
</reference>
<protein>
    <submittedName>
        <fullName evidence="1">Uncharacterized protein</fullName>
    </submittedName>
</protein>
<proteinExistence type="predicted"/>
<dbReference type="AlphaFoldDB" id="A0A977PUQ0"/>
<organism evidence="1">
    <name type="scientific">Woronichinia naegeliana WA131</name>
    <dbReference type="NCBI Taxonomy" id="2824559"/>
    <lineage>
        <taxon>Bacteria</taxon>
        <taxon>Bacillati</taxon>
        <taxon>Cyanobacteriota</taxon>
        <taxon>Cyanophyceae</taxon>
        <taxon>Synechococcales</taxon>
        <taxon>Coelosphaeriaceae</taxon>
        <taxon>Woronichinia</taxon>
    </lineage>
</organism>
<dbReference type="EMBL" id="CP073041">
    <property type="protein sequence ID" value="UXE58870.1"/>
    <property type="molecule type" value="Genomic_DNA"/>
</dbReference>
<evidence type="ECO:0000313" key="1">
    <source>
        <dbReference type="EMBL" id="UXE58870.1"/>
    </source>
</evidence>
<sequence>MLTQLQKAIETESELPNEDKAEALEQVKTLAEAGQTPEDSNLQKAAKTAMKILKGTTSGLSETTKLVLECSKLLPAISALLMLESLRDNVDRGFARIPCTSK</sequence>
<gene>
    <name evidence="1" type="ORF">KA717_23060</name>
</gene>
<dbReference type="Proteomes" id="UP001065613">
    <property type="component" value="Chromosome"/>
</dbReference>
<dbReference type="KEGG" id="wna:KA717_23060"/>
<accession>A0A977PUQ0</accession>
<name>A0A977PUQ0_9CYAN</name>